<organism evidence="12 13">
    <name type="scientific">Candidatus Nitrospira nitrificans</name>
    <dbReference type="NCBI Taxonomy" id="1742973"/>
    <lineage>
        <taxon>Bacteria</taxon>
        <taxon>Pseudomonadati</taxon>
        <taxon>Nitrospirota</taxon>
        <taxon>Nitrospiria</taxon>
        <taxon>Nitrospirales</taxon>
        <taxon>Nitrospiraceae</taxon>
        <taxon>Nitrospira</taxon>
    </lineage>
</organism>
<feature type="domain" description="GHMP kinase N-terminal" evidence="10">
    <location>
        <begin position="79"/>
        <end position="155"/>
    </location>
</feature>
<comment type="pathway">
    <text evidence="9">Isoprenoid biosynthesis; isopentenyl diphosphate biosynthesis via DXP pathway; isopentenyl diphosphate from 1-deoxy-D-xylulose 5-phosphate: step 3/6.</text>
</comment>
<feature type="binding site" evidence="9">
    <location>
        <begin position="107"/>
        <end position="117"/>
    </location>
    <ligand>
        <name>ATP</name>
        <dbReference type="ChEBI" id="CHEBI:30616"/>
    </ligand>
</feature>
<dbReference type="UniPathway" id="UPA00056">
    <property type="reaction ID" value="UER00094"/>
</dbReference>
<evidence type="ECO:0000259" key="10">
    <source>
        <dbReference type="Pfam" id="PF00288"/>
    </source>
</evidence>
<dbReference type="InterPro" id="IPR006204">
    <property type="entry name" value="GHMP_kinase_N_dom"/>
</dbReference>
<dbReference type="OrthoDB" id="9809438at2"/>
<evidence type="ECO:0000256" key="1">
    <source>
        <dbReference type="ARBA" id="ARBA00009684"/>
    </source>
</evidence>
<gene>
    <name evidence="9 12" type="primary">ispE</name>
    <name evidence="12" type="ORF">COMA2_190036</name>
</gene>
<dbReference type="AlphaFoldDB" id="A0A0S4LAX8"/>
<keyword evidence="7 9" id="KW-0067">ATP-binding</keyword>
<dbReference type="PANTHER" id="PTHR43527:SF2">
    <property type="entry name" value="4-DIPHOSPHOCYTIDYL-2-C-METHYL-D-ERYTHRITOL KINASE, CHLOROPLASTIC"/>
    <property type="match status" value="1"/>
</dbReference>
<dbReference type="HAMAP" id="MF_00061">
    <property type="entry name" value="IspE"/>
    <property type="match status" value="1"/>
</dbReference>
<evidence type="ECO:0000256" key="6">
    <source>
        <dbReference type="ARBA" id="ARBA00022777"/>
    </source>
</evidence>
<dbReference type="GO" id="GO:0016114">
    <property type="term" value="P:terpenoid biosynthetic process"/>
    <property type="evidence" value="ECO:0007669"/>
    <property type="project" value="UniProtKB-UniRule"/>
</dbReference>
<protein>
    <recommendedName>
        <fullName evidence="3 9">4-diphosphocytidyl-2-C-methyl-D-erythritol kinase</fullName>
        <shortName evidence="9">CMK</shortName>
        <ecNumber evidence="2 9">2.7.1.148</ecNumber>
    </recommendedName>
    <alternativeName>
        <fullName evidence="8 9">4-(cytidine-5'-diphospho)-2-C-methyl-D-erythritol kinase</fullName>
    </alternativeName>
</protein>
<dbReference type="InterPro" id="IPR014721">
    <property type="entry name" value="Ribsml_uS5_D2-typ_fold_subgr"/>
</dbReference>
<dbReference type="Proteomes" id="UP000198736">
    <property type="component" value="Unassembled WGS sequence"/>
</dbReference>
<evidence type="ECO:0000256" key="3">
    <source>
        <dbReference type="ARBA" id="ARBA00017473"/>
    </source>
</evidence>
<keyword evidence="5 9" id="KW-0547">Nucleotide-binding</keyword>
<feature type="active site" evidence="9">
    <location>
        <position position="149"/>
    </location>
</feature>
<evidence type="ECO:0000313" key="12">
    <source>
        <dbReference type="EMBL" id="CUS34819.1"/>
    </source>
</evidence>
<evidence type="ECO:0000256" key="8">
    <source>
        <dbReference type="ARBA" id="ARBA00032554"/>
    </source>
</evidence>
<dbReference type="Pfam" id="PF08544">
    <property type="entry name" value="GHMP_kinases_C"/>
    <property type="match status" value="1"/>
</dbReference>
<evidence type="ECO:0000259" key="11">
    <source>
        <dbReference type="Pfam" id="PF08544"/>
    </source>
</evidence>
<dbReference type="RefSeq" id="WP_090896206.1">
    <property type="nucleotide sequence ID" value="NZ_CZPZ01000011.1"/>
</dbReference>
<feature type="domain" description="GHMP kinase C-terminal" evidence="11">
    <location>
        <begin position="212"/>
        <end position="285"/>
    </location>
</feature>
<reference evidence="13" key="1">
    <citation type="submission" date="2015-10" db="EMBL/GenBank/DDBJ databases">
        <authorList>
            <person name="Luecker S."/>
            <person name="Luecker S."/>
        </authorList>
    </citation>
    <scope>NUCLEOTIDE SEQUENCE [LARGE SCALE GENOMIC DNA]</scope>
</reference>
<dbReference type="InterPro" id="IPR036554">
    <property type="entry name" value="GHMP_kinase_C_sf"/>
</dbReference>
<name>A0A0S4LAX8_9BACT</name>
<evidence type="ECO:0000256" key="5">
    <source>
        <dbReference type="ARBA" id="ARBA00022741"/>
    </source>
</evidence>
<evidence type="ECO:0000256" key="7">
    <source>
        <dbReference type="ARBA" id="ARBA00022840"/>
    </source>
</evidence>
<dbReference type="STRING" id="1742973.COMA2_190036"/>
<dbReference type="PIRSF" id="PIRSF010376">
    <property type="entry name" value="IspE"/>
    <property type="match status" value="1"/>
</dbReference>
<dbReference type="NCBIfam" id="TIGR00154">
    <property type="entry name" value="ispE"/>
    <property type="match status" value="1"/>
</dbReference>
<proteinExistence type="inferred from homology"/>
<dbReference type="PANTHER" id="PTHR43527">
    <property type="entry name" value="4-DIPHOSPHOCYTIDYL-2-C-METHYL-D-ERYTHRITOL KINASE, CHLOROPLASTIC"/>
    <property type="match status" value="1"/>
</dbReference>
<dbReference type="GO" id="GO:0005524">
    <property type="term" value="F:ATP binding"/>
    <property type="evidence" value="ECO:0007669"/>
    <property type="project" value="UniProtKB-UniRule"/>
</dbReference>
<keyword evidence="13" id="KW-1185">Reference proteome</keyword>
<keyword evidence="4 9" id="KW-0808">Transferase</keyword>
<evidence type="ECO:0000313" key="13">
    <source>
        <dbReference type="Proteomes" id="UP000198736"/>
    </source>
</evidence>
<evidence type="ECO:0000256" key="4">
    <source>
        <dbReference type="ARBA" id="ARBA00022679"/>
    </source>
</evidence>
<dbReference type="SUPFAM" id="SSF55060">
    <property type="entry name" value="GHMP Kinase, C-terminal domain"/>
    <property type="match status" value="1"/>
</dbReference>
<dbReference type="SUPFAM" id="SSF54211">
    <property type="entry name" value="Ribosomal protein S5 domain 2-like"/>
    <property type="match status" value="1"/>
</dbReference>
<sequence>MTNPSSGSTILPASLTVFAPAKINLVLRILDRRPDGYHNLWSLMQIVGLGDELSISLSGNHSTITLRCDDPSLETDPSNLVYRAAAAVLERSGRVVGLDMVLAKRIPMGAGLGGGSSDAAATIIGLNQLLNLGWSMEKMAHVGQTLGSDVPFFFFAPSAIVEGRGEKVAPVRIKGQRWVVLVNPGFPVETKWAYQQLSGSRTGVRSISEVHAALGNASELAWENLLQLVENDFEAAVFKAHPVLHGIKQKLLGEGAEAALLSGSGATVFGVFHDEISARQAQSCLQVEPHLKVYAVSTPSDPQQ</sequence>
<dbReference type="InterPro" id="IPR004424">
    <property type="entry name" value="IspE"/>
</dbReference>
<comment type="similarity">
    <text evidence="1 9">Belongs to the GHMP kinase family. IspE subfamily.</text>
</comment>
<dbReference type="Gene3D" id="3.30.230.10">
    <property type="match status" value="1"/>
</dbReference>
<comment type="function">
    <text evidence="9">Catalyzes the phosphorylation of the position 2 hydroxy group of 4-diphosphocytidyl-2C-methyl-D-erythritol.</text>
</comment>
<dbReference type="Gene3D" id="3.30.70.890">
    <property type="entry name" value="GHMP kinase, C-terminal domain"/>
    <property type="match status" value="1"/>
</dbReference>
<dbReference type="GO" id="GO:0050515">
    <property type="term" value="F:4-(cytidine 5'-diphospho)-2-C-methyl-D-erythritol kinase activity"/>
    <property type="evidence" value="ECO:0007669"/>
    <property type="project" value="UniProtKB-UniRule"/>
</dbReference>
<dbReference type="EMBL" id="CZPZ01000011">
    <property type="protein sequence ID" value="CUS34819.1"/>
    <property type="molecule type" value="Genomic_DNA"/>
</dbReference>
<keyword evidence="6 9" id="KW-0418">Kinase</keyword>
<dbReference type="EC" id="2.7.1.148" evidence="2 9"/>
<keyword evidence="9" id="KW-0414">Isoprene biosynthesis</keyword>
<comment type="catalytic activity">
    <reaction evidence="9">
        <text>4-CDP-2-C-methyl-D-erythritol + ATP = 4-CDP-2-C-methyl-D-erythritol 2-phosphate + ADP + H(+)</text>
        <dbReference type="Rhea" id="RHEA:18437"/>
        <dbReference type="ChEBI" id="CHEBI:15378"/>
        <dbReference type="ChEBI" id="CHEBI:30616"/>
        <dbReference type="ChEBI" id="CHEBI:57823"/>
        <dbReference type="ChEBI" id="CHEBI:57919"/>
        <dbReference type="ChEBI" id="CHEBI:456216"/>
        <dbReference type="EC" id="2.7.1.148"/>
    </reaction>
</comment>
<evidence type="ECO:0000256" key="9">
    <source>
        <dbReference type="HAMAP-Rule" id="MF_00061"/>
    </source>
</evidence>
<dbReference type="InterPro" id="IPR020568">
    <property type="entry name" value="Ribosomal_Su5_D2-typ_SF"/>
</dbReference>
<accession>A0A0S4LAX8</accession>
<feature type="active site" evidence="9">
    <location>
        <position position="22"/>
    </location>
</feature>
<dbReference type="InterPro" id="IPR013750">
    <property type="entry name" value="GHMP_kinase_C_dom"/>
</dbReference>
<dbReference type="Pfam" id="PF00288">
    <property type="entry name" value="GHMP_kinases_N"/>
    <property type="match status" value="1"/>
</dbReference>
<dbReference type="GO" id="GO:0019288">
    <property type="term" value="P:isopentenyl diphosphate biosynthetic process, methylerythritol 4-phosphate pathway"/>
    <property type="evidence" value="ECO:0007669"/>
    <property type="project" value="UniProtKB-UniRule"/>
</dbReference>
<evidence type="ECO:0000256" key="2">
    <source>
        <dbReference type="ARBA" id="ARBA00012052"/>
    </source>
</evidence>